<keyword evidence="2" id="KW-1185">Reference proteome</keyword>
<gene>
    <name evidence="1" type="ORF">MU516_07070</name>
</gene>
<dbReference type="Pfam" id="PF11367">
    <property type="entry name" value="Tail_completion_gp17"/>
    <property type="match status" value="1"/>
</dbReference>
<dbReference type="Gene3D" id="3.30.2000.30">
    <property type="match status" value="1"/>
</dbReference>
<organism evidence="1 2">
    <name type="scientific">Paracoccus maritimus</name>
    <dbReference type="NCBI Taxonomy" id="2933292"/>
    <lineage>
        <taxon>Bacteria</taxon>
        <taxon>Pseudomonadati</taxon>
        <taxon>Pseudomonadota</taxon>
        <taxon>Alphaproteobacteria</taxon>
        <taxon>Rhodobacterales</taxon>
        <taxon>Paracoccaceae</taxon>
        <taxon>Paracoccus</taxon>
    </lineage>
</organism>
<protein>
    <submittedName>
        <fullName evidence="1">DUF3168 domain-containing protein</fullName>
    </submittedName>
</protein>
<reference evidence="1 2" key="1">
    <citation type="submission" date="2022-04" db="EMBL/GenBank/DDBJ databases">
        <title>Paracoccus sp. YLB-12 draft genome sequence.</title>
        <authorList>
            <person name="Yu L."/>
        </authorList>
    </citation>
    <scope>NUCLEOTIDE SEQUENCE [LARGE SCALE GENOMIC DNA]</scope>
    <source>
        <strain evidence="1 2">YLB-12</strain>
    </source>
</reference>
<evidence type="ECO:0000313" key="2">
    <source>
        <dbReference type="Proteomes" id="UP001320702"/>
    </source>
</evidence>
<evidence type="ECO:0000313" key="1">
    <source>
        <dbReference type="EMBL" id="MCT4332627.1"/>
    </source>
</evidence>
<dbReference type="RefSeq" id="WP_260276516.1">
    <property type="nucleotide sequence ID" value="NZ_JANAVZ010000003.1"/>
</dbReference>
<sequence length="138" mass="14805">MIPSLALQGAVRQRLLSDPVISLLVAPRNIRAGDMRPTDFPAIVLSPTRTEILGRAAAGQIVAEVQAMLHVWVINDGSETGENIAASAFTALLDAPEAEGFEIDRWERPSLVWVDQAASVGGASHGAIALRATIRWRE</sequence>
<dbReference type="EMBL" id="JANAVZ010000003">
    <property type="protein sequence ID" value="MCT4332627.1"/>
    <property type="molecule type" value="Genomic_DNA"/>
</dbReference>
<name>A0ABT2K7X4_9RHOB</name>
<accession>A0ABT2K7X4</accession>
<dbReference type="InterPro" id="IPR053745">
    <property type="entry name" value="Viral_Tail_Comp_sf"/>
</dbReference>
<dbReference type="Proteomes" id="UP001320702">
    <property type="component" value="Unassembled WGS sequence"/>
</dbReference>
<proteinExistence type="predicted"/>
<dbReference type="InterPro" id="IPR021508">
    <property type="entry name" value="Gp17-like"/>
</dbReference>
<comment type="caution">
    <text evidence="1">The sequence shown here is derived from an EMBL/GenBank/DDBJ whole genome shotgun (WGS) entry which is preliminary data.</text>
</comment>